<name>A0A3Q9BTW6_9BURK</name>
<dbReference type="PANTHER" id="PTHR30632:SF14">
    <property type="entry name" value="TUNGSTATE_MOLYBDATE_CHROMATE-BINDING PROTEIN MODA"/>
    <property type="match status" value="1"/>
</dbReference>
<dbReference type="KEGG" id="upv:EJN92_02625"/>
<dbReference type="InterPro" id="IPR044084">
    <property type="entry name" value="AvModA-like_subst-bd"/>
</dbReference>
<feature type="binding site" evidence="4">
    <location>
        <position position="190"/>
    </location>
    <ligand>
        <name>molybdate</name>
        <dbReference type="ChEBI" id="CHEBI:36264"/>
    </ligand>
</feature>
<dbReference type="Proteomes" id="UP000275663">
    <property type="component" value="Chromosome"/>
</dbReference>
<dbReference type="OrthoDB" id="9785015at2"/>
<dbReference type="InterPro" id="IPR005950">
    <property type="entry name" value="ModA"/>
</dbReference>
<keyword evidence="5" id="KW-0472">Membrane</keyword>
<dbReference type="EMBL" id="CP034464">
    <property type="protein sequence ID" value="AZP14371.1"/>
    <property type="molecule type" value="Genomic_DNA"/>
</dbReference>
<feature type="binding site" evidence="4">
    <location>
        <position position="83"/>
    </location>
    <ligand>
        <name>molybdate</name>
        <dbReference type="ChEBI" id="CHEBI:36264"/>
    </ligand>
</feature>
<dbReference type="AlphaFoldDB" id="A0A3Q9BTW6"/>
<dbReference type="Gene3D" id="3.40.190.10">
    <property type="entry name" value="Periplasmic binding protein-like II"/>
    <property type="match status" value="2"/>
</dbReference>
<proteinExistence type="inferred from homology"/>
<evidence type="ECO:0000256" key="1">
    <source>
        <dbReference type="ARBA" id="ARBA00009175"/>
    </source>
</evidence>
<dbReference type="Pfam" id="PF13531">
    <property type="entry name" value="SBP_bac_11"/>
    <property type="match status" value="1"/>
</dbReference>
<organism evidence="6 7">
    <name type="scientific">Undibacterium parvum</name>
    <dbReference type="NCBI Taxonomy" id="401471"/>
    <lineage>
        <taxon>Bacteria</taxon>
        <taxon>Pseudomonadati</taxon>
        <taxon>Pseudomonadota</taxon>
        <taxon>Betaproteobacteria</taxon>
        <taxon>Burkholderiales</taxon>
        <taxon>Oxalobacteraceae</taxon>
        <taxon>Undibacterium</taxon>
    </lineage>
</organism>
<reference evidence="6 7" key="1">
    <citation type="journal article" date="2011" name="Int. J. Syst. Evol. Microbiol.">
        <title>Description of Undibacterium oligocarboniphilum sp. nov., isolated from purified water, and Undibacterium pigrum strain CCUG 49012 as the type strain of Undibacterium parvum sp. nov., and emended descriptions of the genus Undibacterium and the species Undibacterium pigrum.</title>
        <authorList>
            <person name="Eder W."/>
            <person name="Wanner G."/>
            <person name="Ludwig W."/>
            <person name="Busse H.J."/>
            <person name="Ziemke-Kageler F."/>
            <person name="Lang E."/>
        </authorList>
    </citation>
    <scope>NUCLEOTIDE SEQUENCE [LARGE SCALE GENOMIC DNA]</scope>
    <source>
        <strain evidence="6 7">DSM 23061</strain>
    </source>
</reference>
<feature type="transmembrane region" description="Helical" evidence="5">
    <location>
        <begin position="21"/>
        <end position="40"/>
    </location>
</feature>
<evidence type="ECO:0000256" key="4">
    <source>
        <dbReference type="PIRSR" id="PIRSR004846-1"/>
    </source>
</evidence>
<protein>
    <submittedName>
        <fullName evidence="6">Molybdate ABC transporter substrate-binding protein</fullName>
    </submittedName>
</protein>
<dbReference type="CDD" id="cd13539">
    <property type="entry name" value="PBP2_AvModA"/>
    <property type="match status" value="1"/>
</dbReference>
<dbReference type="PANTHER" id="PTHR30632">
    <property type="entry name" value="MOLYBDATE-BINDING PERIPLASMIC PROTEIN"/>
    <property type="match status" value="1"/>
</dbReference>
<keyword evidence="4" id="KW-0500">Molybdenum</keyword>
<keyword evidence="5" id="KW-0812">Transmembrane</keyword>
<evidence type="ECO:0000256" key="3">
    <source>
        <dbReference type="ARBA" id="ARBA00022729"/>
    </source>
</evidence>
<keyword evidence="5" id="KW-1133">Transmembrane helix</keyword>
<dbReference type="NCBIfam" id="TIGR01256">
    <property type="entry name" value="modA"/>
    <property type="match status" value="1"/>
</dbReference>
<evidence type="ECO:0000256" key="2">
    <source>
        <dbReference type="ARBA" id="ARBA00022723"/>
    </source>
</evidence>
<accession>A0A3Q9BTW6</accession>
<comment type="similarity">
    <text evidence="1">Belongs to the bacterial solute-binding protein ModA family.</text>
</comment>
<evidence type="ECO:0000313" key="7">
    <source>
        <dbReference type="Proteomes" id="UP000275663"/>
    </source>
</evidence>
<evidence type="ECO:0000256" key="5">
    <source>
        <dbReference type="SAM" id="Phobius"/>
    </source>
</evidence>
<sequence length="276" mass="30671">MHSYLASLHNTQLIHNQKKIIVIYRLLIAPTIALFSLVFFQHTASAATLTVAVAANLQYALEEIKTEFKKETGQDLQLSYGSSGKFVTQIINGAPFDVFLSADMAYPDYLYQQSYATAAPKIYAYGSLVLWSIKKQDLAQWQSLLIGNSVSKIALANPKTAPYGREAMNALSYYKLETRLKPKLVFGDSISQTNQYIHSGLADIGFTAKSVVLSREMKDQGSWIEIPPESYQPIAQGAIILKHGKENNPIPAQQFYDFLSSAKARAIFQKSGYTLP</sequence>
<evidence type="ECO:0000313" key="6">
    <source>
        <dbReference type="EMBL" id="AZP14371.1"/>
    </source>
</evidence>
<dbReference type="SUPFAM" id="SSF53850">
    <property type="entry name" value="Periplasmic binding protein-like II"/>
    <property type="match status" value="1"/>
</dbReference>
<dbReference type="GO" id="GO:0030973">
    <property type="term" value="F:molybdate ion binding"/>
    <property type="evidence" value="ECO:0007669"/>
    <property type="project" value="InterPro"/>
</dbReference>
<dbReference type="PIRSF" id="PIRSF004846">
    <property type="entry name" value="ModA"/>
    <property type="match status" value="1"/>
</dbReference>
<dbReference type="InterPro" id="IPR050682">
    <property type="entry name" value="ModA/WtpA"/>
</dbReference>
<keyword evidence="7" id="KW-1185">Reference proteome</keyword>
<keyword evidence="3" id="KW-0732">Signal</keyword>
<dbReference type="GO" id="GO:0046872">
    <property type="term" value="F:metal ion binding"/>
    <property type="evidence" value="ECO:0007669"/>
    <property type="project" value="UniProtKB-KW"/>
</dbReference>
<keyword evidence="2 4" id="KW-0479">Metal-binding</keyword>
<dbReference type="GO" id="GO:0015689">
    <property type="term" value="P:molybdate ion transport"/>
    <property type="evidence" value="ECO:0007669"/>
    <property type="project" value="InterPro"/>
</dbReference>
<gene>
    <name evidence="6" type="primary">modA</name>
    <name evidence="6" type="ORF">EJN92_02625</name>
</gene>